<organism evidence="1 2">
    <name type="scientific">Sphingobacterium corticis</name>
    <dbReference type="NCBI Taxonomy" id="1812823"/>
    <lineage>
        <taxon>Bacteria</taxon>
        <taxon>Pseudomonadati</taxon>
        <taxon>Bacteroidota</taxon>
        <taxon>Sphingobacteriia</taxon>
        <taxon>Sphingobacteriales</taxon>
        <taxon>Sphingobacteriaceae</taxon>
        <taxon>Sphingobacterium</taxon>
    </lineage>
</organism>
<dbReference type="EMBL" id="JBHUMA010000006">
    <property type="protein sequence ID" value="MFD2599860.1"/>
    <property type="molecule type" value="Genomic_DNA"/>
</dbReference>
<keyword evidence="2" id="KW-1185">Reference proteome</keyword>
<name>A0ABW5NLU8_9SPHI</name>
<accession>A0ABW5NLU8</accession>
<comment type="caution">
    <text evidence="1">The sequence shown here is derived from an EMBL/GenBank/DDBJ whole genome shotgun (WGS) entry which is preliminary data.</text>
</comment>
<gene>
    <name evidence="1" type="ORF">ACFSQ3_12945</name>
</gene>
<dbReference type="RefSeq" id="WP_380869984.1">
    <property type="nucleotide sequence ID" value="NZ_JBHUMA010000006.1"/>
</dbReference>
<dbReference type="Proteomes" id="UP001597393">
    <property type="component" value="Unassembled WGS sequence"/>
</dbReference>
<sequence>MEPFLPKEYQYNIKAEKEQEGMFATNYEAIHPETDIAPFEIIVNEVPTSIMNIKDVVARFEETAANYGSDIQLHLLNKEDKQKTNRRLYKMSHELSTILMLMMEKGDRFTMIEVEFHPEDFETVSLERWQEAFWQVK</sequence>
<proteinExistence type="predicted"/>
<evidence type="ECO:0000313" key="1">
    <source>
        <dbReference type="EMBL" id="MFD2599860.1"/>
    </source>
</evidence>
<reference evidence="2" key="1">
    <citation type="journal article" date="2019" name="Int. J. Syst. Evol. Microbiol.">
        <title>The Global Catalogue of Microorganisms (GCM) 10K type strain sequencing project: providing services to taxonomists for standard genome sequencing and annotation.</title>
        <authorList>
            <consortium name="The Broad Institute Genomics Platform"/>
            <consortium name="The Broad Institute Genome Sequencing Center for Infectious Disease"/>
            <person name="Wu L."/>
            <person name="Ma J."/>
        </authorList>
    </citation>
    <scope>NUCLEOTIDE SEQUENCE [LARGE SCALE GENOMIC DNA]</scope>
    <source>
        <strain evidence="2">KCTC 42248</strain>
    </source>
</reference>
<evidence type="ECO:0000313" key="2">
    <source>
        <dbReference type="Proteomes" id="UP001597393"/>
    </source>
</evidence>
<protein>
    <submittedName>
        <fullName evidence="1">Uncharacterized protein</fullName>
    </submittedName>
</protein>